<dbReference type="EMBL" id="JANPWB010000014">
    <property type="protein sequence ID" value="KAJ1100977.1"/>
    <property type="molecule type" value="Genomic_DNA"/>
</dbReference>
<reference evidence="2" key="1">
    <citation type="journal article" date="2022" name="bioRxiv">
        <title>Sequencing and chromosome-scale assembly of the giantPleurodeles waltlgenome.</title>
        <authorList>
            <person name="Brown T."/>
            <person name="Elewa A."/>
            <person name="Iarovenko S."/>
            <person name="Subramanian E."/>
            <person name="Araus A.J."/>
            <person name="Petzold A."/>
            <person name="Susuki M."/>
            <person name="Suzuki K.-i.T."/>
            <person name="Hayashi T."/>
            <person name="Toyoda A."/>
            <person name="Oliveira C."/>
            <person name="Osipova E."/>
            <person name="Leigh N.D."/>
            <person name="Simon A."/>
            <person name="Yun M.H."/>
        </authorList>
    </citation>
    <scope>NUCLEOTIDE SEQUENCE</scope>
    <source>
        <strain evidence="2">20211129_DDA</strain>
        <tissue evidence="2">Liver</tissue>
    </source>
</reference>
<feature type="compositionally biased region" description="Polar residues" evidence="1">
    <location>
        <begin position="73"/>
        <end position="82"/>
    </location>
</feature>
<dbReference type="Proteomes" id="UP001066276">
    <property type="component" value="Chromosome 10"/>
</dbReference>
<organism evidence="2 3">
    <name type="scientific">Pleurodeles waltl</name>
    <name type="common">Iberian ribbed newt</name>
    <dbReference type="NCBI Taxonomy" id="8319"/>
    <lineage>
        <taxon>Eukaryota</taxon>
        <taxon>Metazoa</taxon>
        <taxon>Chordata</taxon>
        <taxon>Craniata</taxon>
        <taxon>Vertebrata</taxon>
        <taxon>Euteleostomi</taxon>
        <taxon>Amphibia</taxon>
        <taxon>Batrachia</taxon>
        <taxon>Caudata</taxon>
        <taxon>Salamandroidea</taxon>
        <taxon>Salamandridae</taxon>
        <taxon>Pleurodelinae</taxon>
        <taxon>Pleurodeles</taxon>
    </lineage>
</organism>
<feature type="region of interest" description="Disordered" evidence="1">
    <location>
        <begin position="58"/>
        <end position="89"/>
    </location>
</feature>
<proteinExistence type="predicted"/>
<name>A0AAV7MBS5_PLEWA</name>
<sequence>MENWAPPTASSKQVQCHQSQKAQVQTPGRLPRFPLRHDLCNGRPHLLVRQFLCPISAPPSHGPRAVHRPTKGPPNSGSQAARQSKGARLSASAHAIQLLRVGALKYVTGPPYAARRLGAT</sequence>
<keyword evidence="3" id="KW-1185">Reference proteome</keyword>
<comment type="caution">
    <text evidence="2">The sequence shown here is derived from an EMBL/GenBank/DDBJ whole genome shotgun (WGS) entry which is preliminary data.</text>
</comment>
<evidence type="ECO:0000256" key="1">
    <source>
        <dbReference type="SAM" id="MobiDB-lite"/>
    </source>
</evidence>
<evidence type="ECO:0000313" key="3">
    <source>
        <dbReference type="Proteomes" id="UP001066276"/>
    </source>
</evidence>
<evidence type="ECO:0000313" key="2">
    <source>
        <dbReference type="EMBL" id="KAJ1100977.1"/>
    </source>
</evidence>
<dbReference type="AlphaFoldDB" id="A0AAV7MBS5"/>
<accession>A0AAV7MBS5</accession>
<protein>
    <submittedName>
        <fullName evidence="2">Uncharacterized protein</fullName>
    </submittedName>
</protein>
<feature type="region of interest" description="Disordered" evidence="1">
    <location>
        <begin position="1"/>
        <end position="26"/>
    </location>
</feature>
<feature type="compositionally biased region" description="Polar residues" evidence="1">
    <location>
        <begin position="8"/>
        <end position="26"/>
    </location>
</feature>
<gene>
    <name evidence="2" type="ORF">NDU88_006052</name>
</gene>